<evidence type="ECO:0000313" key="7">
    <source>
        <dbReference type="EMBL" id="MBR9972917.1"/>
    </source>
</evidence>
<evidence type="ECO:0000259" key="6">
    <source>
        <dbReference type="PROSITE" id="PS51160"/>
    </source>
</evidence>
<feature type="domain" description="Acylphosphatase-like" evidence="6">
    <location>
        <begin position="4"/>
        <end position="90"/>
    </location>
</feature>
<dbReference type="InterPro" id="IPR036046">
    <property type="entry name" value="Acylphosphatase-like_dom_sf"/>
</dbReference>
<evidence type="ECO:0000256" key="3">
    <source>
        <dbReference type="ARBA" id="ARBA00047645"/>
    </source>
</evidence>
<sequence length="92" mass="9989">MIISKRVLIHGRVQGVWYRGWTVQQAQALNLSGWVRNLSDGGVEALFHGAADRVQTMIDACWQGPAAAQVSTVGVENCADIPAAGFHQRPTF</sequence>
<dbReference type="PANTHER" id="PTHR47268">
    <property type="entry name" value="ACYLPHOSPHATASE"/>
    <property type="match status" value="1"/>
</dbReference>
<protein>
    <recommendedName>
        <fullName evidence="2 4">acylphosphatase</fullName>
        <ecNumber evidence="2 4">3.6.1.7</ecNumber>
    </recommendedName>
</protein>
<organism evidence="7 8">
    <name type="scientific">Magnetospirillum sulfuroxidans</name>
    <dbReference type="NCBI Taxonomy" id="611300"/>
    <lineage>
        <taxon>Bacteria</taxon>
        <taxon>Pseudomonadati</taxon>
        <taxon>Pseudomonadota</taxon>
        <taxon>Alphaproteobacteria</taxon>
        <taxon>Rhodospirillales</taxon>
        <taxon>Rhodospirillaceae</taxon>
        <taxon>Magnetospirillum</taxon>
    </lineage>
</organism>
<dbReference type="EMBL" id="JAGTUF010000015">
    <property type="protein sequence ID" value="MBR9972917.1"/>
    <property type="molecule type" value="Genomic_DNA"/>
</dbReference>
<dbReference type="InterPro" id="IPR001792">
    <property type="entry name" value="Acylphosphatase-like_dom"/>
</dbReference>
<comment type="similarity">
    <text evidence="1 5">Belongs to the acylphosphatase family.</text>
</comment>
<evidence type="ECO:0000256" key="5">
    <source>
        <dbReference type="RuleBase" id="RU004168"/>
    </source>
</evidence>
<feature type="active site" evidence="4">
    <location>
        <position position="37"/>
    </location>
</feature>
<gene>
    <name evidence="7" type="ORF">KEC16_14430</name>
</gene>
<dbReference type="SUPFAM" id="SSF54975">
    <property type="entry name" value="Acylphosphatase/BLUF domain-like"/>
    <property type="match status" value="1"/>
</dbReference>
<accession>A0ABS5IES6</accession>
<dbReference type="InterPro" id="IPR017968">
    <property type="entry name" value="Acylphosphatase_CS"/>
</dbReference>
<evidence type="ECO:0000256" key="4">
    <source>
        <dbReference type="PROSITE-ProRule" id="PRU00520"/>
    </source>
</evidence>
<comment type="caution">
    <text evidence="7">The sequence shown here is derived from an EMBL/GenBank/DDBJ whole genome shotgun (WGS) entry which is preliminary data.</text>
</comment>
<proteinExistence type="inferred from homology"/>
<name>A0ABS5IES6_9PROT</name>
<dbReference type="RefSeq" id="WP_211550156.1">
    <property type="nucleotide sequence ID" value="NZ_JAGTUF010000015.1"/>
</dbReference>
<reference evidence="7 8" key="1">
    <citation type="submission" date="2021-04" db="EMBL/GenBank/DDBJ databases">
        <title>Magnetospirillum sulfuroxidans sp. nov., a facultative chemolithoautotrophic sulfur-oxidizing alphaproteobacterium isolated from freshwater sediment and proposals for Paramagetospirillum gen. nov., and Magnetospirillaceae fam. nov.</title>
        <authorList>
            <person name="Koziaeva V."/>
            <person name="Geelhoed J.S."/>
            <person name="Sorokin D.Y."/>
            <person name="Grouzdev D.S."/>
        </authorList>
    </citation>
    <scope>NUCLEOTIDE SEQUENCE [LARGE SCALE GENOMIC DNA]</scope>
    <source>
        <strain evidence="7 8">J10</strain>
    </source>
</reference>
<keyword evidence="8" id="KW-1185">Reference proteome</keyword>
<dbReference type="PANTHER" id="PTHR47268:SF7">
    <property type="entry name" value="ACYLPHOSPHATASE"/>
    <property type="match status" value="1"/>
</dbReference>
<dbReference type="PROSITE" id="PS51160">
    <property type="entry name" value="ACYLPHOSPHATASE_3"/>
    <property type="match status" value="1"/>
</dbReference>
<dbReference type="InterPro" id="IPR020456">
    <property type="entry name" value="Acylphosphatase"/>
</dbReference>
<evidence type="ECO:0000313" key="8">
    <source>
        <dbReference type="Proteomes" id="UP000680714"/>
    </source>
</evidence>
<dbReference type="Pfam" id="PF00708">
    <property type="entry name" value="Acylphosphatase"/>
    <property type="match status" value="1"/>
</dbReference>
<dbReference type="PRINTS" id="PR00112">
    <property type="entry name" value="ACYLPHPHTASE"/>
</dbReference>
<evidence type="ECO:0000256" key="1">
    <source>
        <dbReference type="ARBA" id="ARBA00005614"/>
    </source>
</evidence>
<comment type="catalytic activity">
    <reaction evidence="3 4">
        <text>an acyl phosphate + H2O = a carboxylate + phosphate + H(+)</text>
        <dbReference type="Rhea" id="RHEA:14965"/>
        <dbReference type="ChEBI" id="CHEBI:15377"/>
        <dbReference type="ChEBI" id="CHEBI:15378"/>
        <dbReference type="ChEBI" id="CHEBI:29067"/>
        <dbReference type="ChEBI" id="CHEBI:43474"/>
        <dbReference type="ChEBI" id="CHEBI:59918"/>
        <dbReference type="EC" id="3.6.1.7"/>
    </reaction>
</comment>
<feature type="active site" evidence="4">
    <location>
        <position position="19"/>
    </location>
</feature>
<dbReference type="PROSITE" id="PS00151">
    <property type="entry name" value="ACYLPHOSPHATASE_2"/>
    <property type="match status" value="1"/>
</dbReference>
<dbReference type="EC" id="3.6.1.7" evidence="2 4"/>
<dbReference type="GO" id="GO:0003998">
    <property type="term" value="F:acylphosphatase activity"/>
    <property type="evidence" value="ECO:0007669"/>
    <property type="project" value="UniProtKB-EC"/>
</dbReference>
<dbReference type="Proteomes" id="UP000680714">
    <property type="component" value="Unassembled WGS sequence"/>
</dbReference>
<evidence type="ECO:0000256" key="2">
    <source>
        <dbReference type="ARBA" id="ARBA00012150"/>
    </source>
</evidence>
<dbReference type="Gene3D" id="3.30.70.100">
    <property type="match status" value="1"/>
</dbReference>
<keyword evidence="4 7" id="KW-0378">Hydrolase</keyword>